<protein>
    <submittedName>
        <fullName evidence="1">Uncharacterized protein</fullName>
    </submittedName>
</protein>
<comment type="caution">
    <text evidence="1">The sequence shown here is derived from an EMBL/GenBank/DDBJ whole genome shotgun (WGS) entry which is preliminary data.</text>
</comment>
<evidence type="ECO:0000313" key="2">
    <source>
        <dbReference type="Proteomes" id="UP001595923"/>
    </source>
</evidence>
<dbReference type="EMBL" id="JBHSFQ010000018">
    <property type="protein sequence ID" value="MFC4563783.1"/>
    <property type="molecule type" value="Genomic_DNA"/>
</dbReference>
<dbReference type="Proteomes" id="UP001595923">
    <property type="component" value="Unassembled WGS sequence"/>
</dbReference>
<accession>A0ABV9E197</accession>
<reference evidence="2" key="1">
    <citation type="journal article" date="2019" name="Int. J. Syst. Evol. Microbiol.">
        <title>The Global Catalogue of Microorganisms (GCM) 10K type strain sequencing project: providing services to taxonomists for standard genome sequencing and annotation.</title>
        <authorList>
            <consortium name="The Broad Institute Genomics Platform"/>
            <consortium name="The Broad Institute Genome Sequencing Center for Infectious Disease"/>
            <person name="Wu L."/>
            <person name="Ma J."/>
        </authorList>
    </citation>
    <scope>NUCLEOTIDE SEQUENCE [LARGE SCALE GENOMIC DNA]</scope>
    <source>
        <strain evidence="2">XZYJ18</strain>
    </source>
</reference>
<dbReference type="InterPro" id="IPR045428">
    <property type="entry name" value="EACC1"/>
</dbReference>
<dbReference type="RefSeq" id="WP_378576353.1">
    <property type="nucleotide sequence ID" value="NZ_JBHSFQ010000018.1"/>
</dbReference>
<gene>
    <name evidence="1" type="ORF">ACFO4E_18135</name>
</gene>
<sequence length="120" mass="13016">MEIRFELTGPDGDRDTASLYDWLRGDRALRRDVDVQAARRRALPGEMGVDIEAVLATVSTAAALAQLPFSYAAWRAGLRPTSETTIHVHTTTSVEIEVVQAAFPDVPVRPAESDPTAEGP</sequence>
<name>A0ABV9E197_9ACTN</name>
<organism evidence="1 2">
    <name type="scientific">Nocardiopsis mangrovi</name>
    <dbReference type="NCBI Taxonomy" id="1179818"/>
    <lineage>
        <taxon>Bacteria</taxon>
        <taxon>Bacillati</taxon>
        <taxon>Actinomycetota</taxon>
        <taxon>Actinomycetes</taxon>
        <taxon>Streptosporangiales</taxon>
        <taxon>Nocardiopsidaceae</taxon>
        <taxon>Nocardiopsis</taxon>
    </lineage>
</organism>
<dbReference type="Pfam" id="PF19953">
    <property type="entry name" value="EACC1"/>
    <property type="match status" value="1"/>
</dbReference>
<evidence type="ECO:0000313" key="1">
    <source>
        <dbReference type="EMBL" id="MFC4563783.1"/>
    </source>
</evidence>
<proteinExistence type="predicted"/>
<keyword evidence="2" id="KW-1185">Reference proteome</keyword>